<name>A0A381TWG3_9ZZZZ</name>
<dbReference type="AlphaFoldDB" id="A0A381TWG3"/>
<gene>
    <name evidence="2" type="ORF">METZ01_LOCUS73216</name>
</gene>
<proteinExistence type="predicted"/>
<sequence>MRNPFTPNIEDLPSVIPLFPLNGAVVLPHGQLPLNIFEPRYLSMVFDALAGPRLVGMVQPLHSEEGDCPDLHRTGCAGRIVSFSETRDGRVLLVLSGVSRFDIEDELELYRGYRRARVSWSRFSHDLDDEEIDIDRVRLLSSAKSYLESRQLAIEWDSLDGLELPELVDTLAASLPFSSREKQGLVETLIIQDRCELLSALCEFTVERGIQGEDRTH</sequence>
<accession>A0A381TWG3</accession>
<reference evidence="2" key="1">
    <citation type="submission" date="2018-05" db="EMBL/GenBank/DDBJ databases">
        <authorList>
            <person name="Lanie J.A."/>
            <person name="Ng W.-L."/>
            <person name="Kazmierczak K.M."/>
            <person name="Andrzejewski T.M."/>
            <person name="Davidsen T.M."/>
            <person name="Wayne K.J."/>
            <person name="Tettelin H."/>
            <person name="Glass J.I."/>
            <person name="Rusch D."/>
            <person name="Podicherti R."/>
            <person name="Tsui H.-C.T."/>
            <person name="Winkler M.E."/>
        </authorList>
    </citation>
    <scope>NUCLEOTIDE SEQUENCE</scope>
</reference>
<dbReference type="Gene3D" id="2.30.130.40">
    <property type="entry name" value="LON domain-like"/>
    <property type="match status" value="1"/>
</dbReference>
<evidence type="ECO:0000259" key="1">
    <source>
        <dbReference type="PROSITE" id="PS51787"/>
    </source>
</evidence>
<dbReference type="PANTHER" id="PTHR46732">
    <property type="entry name" value="ATP-DEPENDENT PROTEASE LA (LON) DOMAIN PROTEIN"/>
    <property type="match status" value="1"/>
</dbReference>
<dbReference type="Pfam" id="PF02190">
    <property type="entry name" value="LON_substr_bdg"/>
    <property type="match status" value="1"/>
</dbReference>
<dbReference type="InterPro" id="IPR046336">
    <property type="entry name" value="Lon_prtase_N_sf"/>
</dbReference>
<protein>
    <recommendedName>
        <fullName evidence="1">Lon N-terminal domain-containing protein</fullName>
    </recommendedName>
</protein>
<dbReference type="PROSITE" id="PS51787">
    <property type="entry name" value="LON_N"/>
    <property type="match status" value="1"/>
</dbReference>
<evidence type="ECO:0000313" key="2">
    <source>
        <dbReference type="EMBL" id="SVA20362.1"/>
    </source>
</evidence>
<feature type="domain" description="Lon N-terminal" evidence="1">
    <location>
        <begin position="16"/>
        <end position="206"/>
    </location>
</feature>
<dbReference type="InterPro" id="IPR003111">
    <property type="entry name" value="Lon_prtase_N"/>
</dbReference>
<dbReference type="EMBL" id="UINC01005290">
    <property type="protein sequence ID" value="SVA20362.1"/>
    <property type="molecule type" value="Genomic_DNA"/>
</dbReference>
<dbReference type="InterPro" id="IPR015947">
    <property type="entry name" value="PUA-like_sf"/>
</dbReference>
<organism evidence="2">
    <name type="scientific">marine metagenome</name>
    <dbReference type="NCBI Taxonomy" id="408172"/>
    <lineage>
        <taxon>unclassified sequences</taxon>
        <taxon>metagenomes</taxon>
        <taxon>ecological metagenomes</taxon>
    </lineage>
</organism>
<dbReference type="SMART" id="SM00464">
    <property type="entry name" value="LON"/>
    <property type="match status" value="1"/>
</dbReference>
<dbReference type="SUPFAM" id="SSF88697">
    <property type="entry name" value="PUA domain-like"/>
    <property type="match status" value="1"/>
</dbReference>
<dbReference type="PANTHER" id="PTHR46732:SF8">
    <property type="entry name" value="ATP-DEPENDENT PROTEASE LA (LON) DOMAIN PROTEIN"/>
    <property type="match status" value="1"/>
</dbReference>